<dbReference type="PROSITE" id="PS52016">
    <property type="entry name" value="TONB_DEPENDENT_REC_3"/>
    <property type="match status" value="1"/>
</dbReference>
<keyword evidence="14" id="KW-1185">Reference proteome</keyword>
<sequence length="314" mass="36781">MGQHRLTGGLEYQANVSQEMHNDDIYPVYHPSFHYEARDHYRAAYLQDEYTLNDKISFSAGLRYDDYDGLGSTVNPRLAVIYRPNKDLSIKGVMARAFRAPSVFEKYYEDGYLLKRNPSGLDAETIQAYEVIFEYRMNPWMRGELSLYNYEIKDLVEFNSDPVDNIPFYDNLGHAKTRGVEFQVQKHWENGTEMRLGYAWQDVRDQDDNIRLSGSPPHLLKWRGSYPLSENWRLAGEMRYVASSYSHHDSNVRLPAYTLTDITLSGNVDEHWQLGLSLYNVFDKKYFYPLSSDFPIDRYAGEGRTLRLKVDYQF</sequence>
<dbReference type="GO" id="GO:0044718">
    <property type="term" value="P:siderophore transmembrane transport"/>
    <property type="evidence" value="ECO:0007669"/>
    <property type="project" value="TreeGrafter"/>
</dbReference>
<evidence type="ECO:0000256" key="10">
    <source>
        <dbReference type="ARBA" id="ARBA00023237"/>
    </source>
</evidence>
<evidence type="ECO:0000256" key="5">
    <source>
        <dbReference type="ARBA" id="ARBA00022692"/>
    </source>
</evidence>
<comment type="subcellular location">
    <subcellularLocation>
        <location evidence="1 11">Cell outer membrane</location>
        <topology evidence="1 11">Multi-pass membrane protein</topology>
    </subcellularLocation>
</comment>
<evidence type="ECO:0000256" key="6">
    <source>
        <dbReference type="ARBA" id="ARBA00022729"/>
    </source>
</evidence>
<evidence type="ECO:0000256" key="11">
    <source>
        <dbReference type="PROSITE-ProRule" id="PRU01360"/>
    </source>
</evidence>
<keyword evidence="7" id="KW-0798">TonB box</keyword>
<dbReference type="Gene3D" id="2.40.170.20">
    <property type="entry name" value="TonB-dependent receptor, beta-barrel domain"/>
    <property type="match status" value="1"/>
</dbReference>
<dbReference type="GO" id="GO:0009279">
    <property type="term" value="C:cell outer membrane"/>
    <property type="evidence" value="ECO:0007669"/>
    <property type="project" value="UniProtKB-SubCell"/>
</dbReference>
<gene>
    <name evidence="13" type="ORF">TPSD3_05735</name>
</gene>
<dbReference type="InterPro" id="IPR039426">
    <property type="entry name" value="TonB-dep_rcpt-like"/>
</dbReference>
<dbReference type="GO" id="GO:0015344">
    <property type="term" value="F:siderophore uptake transmembrane transporter activity"/>
    <property type="evidence" value="ECO:0007669"/>
    <property type="project" value="TreeGrafter"/>
</dbReference>
<dbReference type="InterPro" id="IPR000531">
    <property type="entry name" value="Beta-barrel_TonB"/>
</dbReference>
<accession>A0A251X6Z6</accession>
<dbReference type="Pfam" id="PF00593">
    <property type="entry name" value="TonB_dep_Rec_b-barrel"/>
    <property type="match status" value="1"/>
</dbReference>
<keyword evidence="4 11" id="KW-1134">Transmembrane beta strand</keyword>
<evidence type="ECO:0000256" key="7">
    <source>
        <dbReference type="ARBA" id="ARBA00023077"/>
    </source>
</evidence>
<evidence type="ECO:0000256" key="3">
    <source>
        <dbReference type="ARBA" id="ARBA00022448"/>
    </source>
</evidence>
<evidence type="ECO:0000259" key="12">
    <source>
        <dbReference type="Pfam" id="PF00593"/>
    </source>
</evidence>
<dbReference type="PANTHER" id="PTHR30069">
    <property type="entry name" value="TONB-DEPENDENT OUTER MEMBRANE RECEPTOR"/>
    <property type="match status" value="1"/>
</dbReference>
<keyword evidence="8 11" id="KW-0472">Membrane</keyword>
<dbReference type="InterPro" id="IPR036942">
    <property type="entry name" value="Beta-barrel_TonB_sf"/>
</dbReference>
<evidence type="ECO:0000256" key="2">
    <source>
        <dbReference type="ARBA" id="ARBA00008143"/>
    </source>
</evidence>
<keyword evidence="3 11" id="KW-0813">Transport</keyword>
<reference evidence="13 14" key="1">
    <citation type="submission" date="2016-12" db="EMBL/GenBank/DDBJ databases">
        <title>Thioflexothrix psekupsii D3 genome sequencing and assembly.</title>
        <authorList>
            <person name="Fomenkov A."/>
            <person name="Vincze T."/>
            <person name="Grabovich M."/>
            <person name="Anton B.P."/>
            <person name="Dubinina G."/>
            <person name="Orlova M."/>
            <person name="Belousova E."/>
            <person name="Roberts R.J."/>
        </authorList>
    </citation>
    <scope>NUCLEOTIDE SEQUENCE [LARGE SCALE GENOMIC DNA]</scope>
    <source>
        <strain evidence="13">D3</strain>
    </source>
</reference>
<evidence type="ECO:0000256" key="1">
    <source>
        <dbReference type="ARBA" id="ARBA00004571"/>
    </source>
</evidence>
<protein>
    <recommendedName>
        <fullName evidence="12">TonB-dependent receptor-like beta-barrel domain-containing protein</fullName>
    </recommendedName>
</protein>
<dbReference type="EMBL" id="MSLT01000012">
    <property type="protein sequence ID" value="OUD13848.1"/>
    <property type="molecule type" value="Genomic_DNA"/>
</dbReference>
<proteinExistence type="inferred from homology"/>
<dbReference type="PANTHER" id="PTHR30069:SF29">
    <property type="entry name" value="HEMOGLOBIN AND HEMOGLOBIN-HAPTOGLOBIN-BINDING PROTEIN 1-RELATED"/>
    <property type="match status" value="1"/>
</dbReference>
<evidence type="ECO:0000313" key="13">
    <source>
        <dbReference type="EMBL" id="OUD13848.1"/>
    </source>
</evidence>
<dbReference type="SUPFAM" id="SSF56935">
    <property type="entry name" value="Porins"/>
    <property type="match status" value="1"/>
</dbReference>
<name>A0A251X6Z6_9GAMM</name>
<dbReference type="Proteomes" id="UP000194798">
    <property type="component" value="Unassembled WGS sequence"/>
</dbReference>
<evidence type="ECO:0000256" key="8">
    <source>
        <dbReference type="ARBA" id="ARBA00023136"/>
    </source>
</evidence>
<keyword evidence="9" id="KW-0675">Receptor</keyword>
<organism evidence="13 14">
    <name type="scientific">Thioflexithrix psekupsensis</name>
    <dbReference type="NCBI Taxonomy" id="1570016"/>
    <lineage>
        <taxon>Bacteria</taxon>
        <taxon>Pseudomonadati</taxon>
        <taxon>Pseudomonadota</taxon>
        <taxon>Gammaproteobacteria</taxon>
        <taxon>Thiotrichales</taxon>
        <taxon>Thioflexithrix</taxon>
    </lineage>
</organism>
<evidence type="ECO:0000256" key="9">
    <source>
        <dbReference type="ARBA" id="ARBA00023170"/>
    </source>
</evidence>
<keyword evidence="10 11" id="KW-0998">Cell outer membrane</keyword>
<feature type="domain" description="TonB-dependent receptor-like beta-barrel" evidence="12">
    <location>
        <begin position="3"/>
        <end position="281"/>
    </location>
</feature>
<comment type="caution">
    <text evidence="13">The sequence shown here is derived from an EMBL/GenBank/DDBJ whole genome shotgun (WGS) entry which is preliminary data.</text>
</comment>
<comment type="similarity">
    <text evidence="2">Belongs to the TonB-dependent receptor family. Hemoglobin/haptoglobin binding protein subfamily.</text>
</comment>
<evidence type="ECO:0000256" key="4">
    <source>
        <dbReference type="ARBA" id="ARBA00022452"/>
    </source>
</evidence>
<keyword evidence="5 11" id="KW-0812">Transmembrane</keyword>
<evidence type="ECO:0000313" key="14">
    <source>
        <dbReference type="Proteomes" id="UP000194798"/>
    </source>
</evidence>
<keyword evidence="6" id="KW-0732">Signal</keyword>
<dbReference type="AlphaFoldDB" id="A0A251X6Z6"/>